<accession>A0A4Z0P381</accession>
<organism evidence="1 2">
    <name type="scientific">Hymenobacter fodinae</name>
    <dbReference type="NCBI Taxonomy" id="2510796"/>
    <lineage>
        <taxon>Bacteria</taxon>
        <taxon>Pseudomonadati</taxon>
        <taxon>Bacteroidota</taxon>
        <taxon>Cytophagia</taxon>
        <taxon>Cytophagales</taxon>
        <taxon>Hymenobacteraceae</taxon>
        <taxon>Hymenobacter</taxon>
    </lineage>
</organism>
<gene>
    <name evidence="1" type="ORF">EU556_20955</name>
</gene>
<protein>
    <submittedName>
        <fullName evidence="1">Uncharacterized protein</fullName>
    </submittedName>
</protein>
<proteinExistence type="predicted"/>
<dbReference type="Proteomes" id="UP000298337">
    <property type="component" value="Unassembled WGS sequence"/>
</dbReference>
<evidence type="ECO:0000313" key="2">
    <source>
        <dbReference type="Proteomes" id="UP000298337"/>
    </source>
</evidence>
<comment type="caution">
    <text evidence="1">The sequence shown here is derived from an EMBL/GenBank/DDBJ whole genome shotgun (WGS) entry which is preliminary data.</text>
</comment>
<keyword evidence="2" id="KW-1185">Reference proteome</keyword>
<reference evidence="1 2" key="1">
    <citation type="submission" date="2019-04" db="EMBL/GenBank/DDBJ databases">
        <authorList>
            <person name="Feng G."/>
            <person name="Zhang J."/>
            <person name="Zhu H."/>
        </authorList>
    </citation>
    <scope>NUCLEOTIDE SEQUENCE [LARGE SCALE GENOMIC DNA]</scope>
    <source>
        <strain evidence="1 2">92R-1</strain>
    </source>
</reference>
<dbReference type="EMBL" id="SRLA01000005">
    <property type="protein sequence ID" value="TGE04658.1"/>
    <property type="molecule type" value="Genomic_DNA"/>
</dbReference>
<name>A0A4Z0P381_9BACT</name>
<dbReference type="AlphaFoldDB" id="A0A4Z0P381"/>
<sequence>MDFLLLFMRDCLDISFRRCAEYLGQEYSRGYTRSACIGRYWRLKANGVGYDPVPSDELPVPDYSCS</sequence>
<evidence type="ECO:0000313" key="1">
    <source>
        <dbReference type="EMBL" id="TGE04658.1"/>
    </source>
</evidence>